<sequence length="83" mass="9930">MSFRDNFTGFWNVWKHGIITRDYSLLDEIHPDRIRSAEEWFRREDRLGKELGKGSLWERVQKENWTVESAVLKSSADFRTGKL</sequence>
<reference evidence="2" key="1">
    <citation type="submission" date="2014-07" db="EMBL/GenBank/DDBJ databases">
        <title>Genome sequencing of plant-pathogenic Streptomyces species.</title>
        <authorList>
            <person name="Harrison J."/>
            <person name="Sapp M."/>
            <person name="Thwaites R."/>
            <person name="Studholme D.J."/>
        </authorList>
    </citation>
    <scope>NUCLEOTIDE SEQUENCE [LARGE SCALE GENOMIC DNA]</scope>
    <source>
        <strain evidence="2">NCPPB 4445</strain>
    </source>
</reference>
<evidence type="ECO:0000313" key="2">
    <source>
        <dbReference type="Proteomes" id="UP000037151"/>
    </source>
</evidence>
<proteinExistence type="predicted"/>
<dbReference type="Proteomes" id="UP000037151">
    <property type="component" value="Unassembled WGS sequence"/>
</dbReference>
<protein>
    <submittedName>
        <fullName evidence="1">Uncharacterized protein</fullName>
    </submittedName>
</protein>
<gene>
    <name evidence="1" type="ORF">IQ63_33865</name>
</gene>
<name>A0A0L0JRL0_9ACTN</name>
<dbReference type="PATRIC" id="fig|42234.21.peg.6978"/>
<accession>A0A0L0JRL0</accession>
<comment type="caution">
    <text evidence="1">The sequence shown here is derived from an EMBL/GenBank/DDBJ whole genome shotgun (WGS) entry which is preliminary data.</text>
</comment>
<dbReference type="EMBL" id="JPPY01000191">
    <property type="protein sequence ID" value="KND28203.1"/>
    <property type="molecule type" value="Genomic_DNA"/>
</dbReference>
<organism evidence="1 2">
    <name type="scientific">Streptomyces acidiscabies</name>
    <dbReference type="NCBI Taxonomy" id="42234"/>
    <lineage>
        <taxon>Bacteria</taxon>
        <taxon>Bacillati</taxon>
        <taxon>Actinomycetota</taxon>
        <taxon>Actinomycetes</taxon>
        <taxon>Kitasatosporales</taxon>
        <taxon>Streptomycetaceae</taxon>
        <taxon>Streptomyces</taxon>
    </lineage>
</organism>
<evidence type="ECO:0000313" key="1">
    <source>
        <dbReference type="EMBL" id="KND28203.1"/>
    </source>
</evidence>
<dbReference type="AlphaFoldDB" id="A0A0L0JRL0"/>